<dbReference type="PANTHER" id="PTHR43785">
    <property type="entry name" value="GAMMA-GLUTAMYLPUTRESCINE SYNTHETASE"/>
    <property type="match status" value="1"/>
</dbReference>
<comment type="similarity">
    <text evidence="1 3 4">Belongs to the glutamine synthetase family.</text>
</comment>
<dbReference type="Pfam" id="PF00120">
    <property type="entry name" value="Gln-synt_C"/>
    <property type="match status" value="1"/>
</dbReference>
<dbReference type="Gene3D" id="3.10.20.70">
    <property type="entry name" value="Glutamine synthetase, N-terminal domain"/>
    <property type="match status" value="1"/>
</dbReference>
<dbReference type="GO" id="GO:0006542">
    <property type="term" value="P:glutamine biosynthetic process"/>
    <property type="evidence" value="ECO:0007669"/>
    <property type="project" value="InterPro"/>
</dbReference>
<organism evidence="6 7">
    <name type="scientific">Mycobacterium simulans</name>
    <dbReference type="NCBI Taxonomy" id="627089"/>
    <lineage>
        <taxon>Bacteria</taxon>
        <taxon>Bacillati</taxon>
        <taxon>Actinomycetota</taxon>
        <taxon>Actinomycetes</taxon>
        <taxon>Mycobacteriales</taxon>
        <taxon>Mycobacteriaceae</taxon>
        <taxon>Mycobacterium</taxon>
    </lineage>
</organism>
<dbReference type="InterPro" id="IPR014746">
    <property type="entry name" value="Gln_synth/guanido_kin_cat_dom"/>
</dbReference>
<dbReference type="EC" id="6.3.1.2" evidence="6"/>
<proteinExistence type="inferred from homology"/>
<sequence length="462" mass="47962">MQVDPTEPRLAALTATPLAAAAIAQLEAEGVDTVIGTVVNPAGLTHAKTVPIRRTNTFADPGLGASPAWHAFAIDHSGIAITDDVGAVGDQRIRIDLSALRIIGDGLAWAPGAFFEQDGTPVPMCGRGTLSRIETALAEAGFDAMVGHEIEFLLVDANGGRLPSTMWAQYGLAGVLEHEAFVRDVITAASTAGVAIEQFHPEYGANQFELSLAPLAPVAAADQLVLTRIIIGRAARRHGVRVSLSPAPFAGEVGSGAHQHISLSTPEGPLFSGGTGARGMTPAGEAAVTGVLRGLPGAQGILCGSIVSGLRMRPGNWAGAYACWGTENREAAIRFVEDGPGSLRGGNVEVKVIDPSANPYLASATILGLALDGIKHKAALPPETTIDPAKLSDADRARTGIVGLSKSQADAIAALDNSDLLRGILGDPIVDIVVAVRRLEHERYGDFGPEHLADQFRMAWSL</sequence>
<evidence type="ECO:0000313" key="6">
    <source>
        <dbReference type="EMBL" id="SOJ55458.1"/>
    </source>
</evidence>
<dbReference type="InterPro" id="IPR008146">
    <property type="entry name" value="Gln_synth_cat_dom"/>
</dbReference>
<name>A0A7Z7IN14_9MYCO</name>
<evidence type="ECO:0000256" key="3">
    <source>
        <dbReference type="PROSITE-ProRule" id="PRU01331"/>
    </source>
</evidence>
<reference evidence="6 7" key="1">
    <citation type="submission" date="2017-10" db="EMBL/GenBank/DDBJ databases">
        <authorList>
            <consortium name="Urmite Genomes"/>
        </authorList>
    </citation>
    <scope>NUCLEOTIDE SEQUENCE [LARGE SCALE GENOMIC DNA]</scope>
    <source>
        <strain evidence="6 7">FB-527</strain>
    </source>
</reference>
<dbReference type="InterPro" id="IPR036651">
    <property type="entry name" value="Gln_synt_N_sf"/>
</dbReference>
<keyword evidence="2 6" id="KW-0436">Ligase</keyword>
<dbReference type="Gene3D" id="3.30.590.10">
    <property type="entry name" value="Glutamine synthetase/guanido kinase, catalytic domain"/>
    <property type="match status" value="1"/>
</dbReference>
<evidence type="ECO:0000256" key="4">
    <source>
        <dbReference type="RuleBase" id="RU000384"/>
    </source>
</evidence>
<dbReference type="EMBL" id="OCTY01000002">
    <property type="protein sequence ID" value="SOJ55458.1"/>
    <property type="molecule type" value="Genomic_DNA"/>
</dbReference>
<dbReference type="PROSITE" id="PS51987">
    <property type="entry name" value="GS_CATALYTIC"/>
    <property type="match status" value="1"/>
</dbReference>
<evidence type="ECO:0000313" key="7">
    <source>
        <dbReference type="Proteomes" id="UP000554965"/>
    </source>
</evidence>
<dbReference type="GO" id="GO:0004356">
    <property type="term" value="F:glutamine synthetase activity"/>
    <property type="evidence" value="ECO:0007669"/>
    <property type="project" value="UniProtKB-EC"/>
</dbReference>
<dbReference type="Proteomes" id="UP000554965">
    <property type="component" value="Unassembled WGS sequence"/>
</dbReference>
<evidence type="ECO:0000259" key="5">
    <source>
        <dbReference type="PROSITE" id="PS51987"/>
    </source>
</evidence>
<keyword evidence="7" id="KW-1185">Reference proteome</keyword>
<protein>
    <submittedName>
        <fullName evidence="6">Glutamine synthetase</fullName>
        <ecNumber evidence="6">6.3.1.2</ecNumber>
    </submittedName>
</protein>
<accession>A0A7Z7IN14</accession>
<evidence type="ECO:0000256" key="1">
    <source>
        <dbReference type="ARBA" id="ARBA00009897"/>
    </source>
</evidence>
<evidence type="ECO:0000256" key="2">
    <source>
        <dbReference type="ARBA" id="ARBA00022598"/>
    </source>
</evidence>
<dbReference type="AlphaFoldDB" id="A0A7Z7IN14"/>
<feature type="domain" description="GS catalytic" evidence="5">
    <location>
        <begin position="126"/>
        <end position="462"/>
    </location>
</feature>
<comment type="caution">
    <text evidence="6">The sequence shown here is derived from an EMBL/GenBank/DDBJ whole genome shotgun (WGS) entry which is preliminary data.</text>
</comment>
<dbReference type="SMART" id="SM01230">
    <property type="entry name" value="Gln-synt_C"/>
    <property type="match status" value="1"/>
</dbReference>
<dbReference type="SUPFAM" id="SSF55931">
    <property type="entry name" value="Glutamine synthetase/guanido kinase"/>
    <property type="match status" value="1"/>
</dbReference>
<dbReference type="PANTHER" id="PTHR43785:SF12">
    <property type="entry name" value="TYPE-1 GLUTAMINE SYNTHETASE 2"/>
    <property type="match status" value="1"/>
</dbReference>
<gene>
    <name evidence="6" type="primary">glnA_1</name>
    <name evidence="6" type="ORF">MSIMFB_02944</name>
</gene>